<dbReference type="SUPFAM" id="SSF53850">
    <property type="entry name" value="Periplasmic binding protein-like II"/>
    <property type="match status" value="1"/>
</dbReference>
<organism evidence="4 5">
    <name type="scientific">Candidatus Ornithospirochaeta stercoravium</name>
    <dbReference type="NCBI Taxonomy" id="2840897"/>
    <lineage>
        <taxon>Bacteria</taxon>
        <taxon>Pseudomonadati</taxon>
        <taxon>Spirochaetota</taxon>
        <taxon>Spirochaetia</taxon>
        <taxon>Spirochaetales</taxon>
        <taxon>Spirochaetaceae</taxon>
        <taxon>Spirochaetaceae incertae sedis</taxon>
        <taxon>Candidatus Ornithospirochaeta</taxon>
    </lineage>
</organism>
<name>A0A9D9IB12_9SPIO</name>
<dbReference type="InterPro" id="IPR050490">
    <property type="entry name" value="Bact_solute-bd_prot1"/>
</dbReference>
<reference evidence="4" key="1">
    <citation type="submission" date="2020-10" db="EMBL/GenBank/DDBJ databases">
        <authorList>
            <person name="Gilroy R."/>
        </authorList>
    </citation>
    <scope>NUCLEOTIDE SEQUENCE</scope>
    <source>
        <strain evidence="4">14700</strain>
    </source>
</reference>
<proteinExistence type="inferred from homology"/>
<feature type="signal peptide" evidence="3">
    <location>
        <begin position="1"/>
        <end position="20"/>
    </location>
</feature>
<comment type="similarity">
    <text evidence="2">Belongs to the bacterial solute-binding protein 1 family.</text>
</comment>
<reference evidence="4" key="2">
    <citation type="journal article" date="2021" name="PeerJ">
        <title>Extensive microbial diversity within the chicken gut microbiome revealed by metagenomics and culture.</title>
        <authorList>
            <person name="Gilroy R."/>
            <person name="Ravi A."/>
            <person name="Getino M."/>
            <person name="Pursley I."/>
            <person name="Horton D.L."/>
            <person name="Alikhan N.F."/>
            <person name="Baker D."/>
            <person name="Gharbi K."/>
            <person name="Hall N."/>
            <person name="Watson M."/>
            <person name="Adriaenssens E.M."/>
            <person name="Foster-Nyarko E."/>
            <person name="Jarju S."/>
            <person name="Secka A."/>
            <person name="Antonio M."/>
            <person name="Oren A."/>
            <person name="Chaudhuri R.R."/>
            <person name="La Ragione R."/>
            <person name="Hildebrand F."/>
            <person name="Pallen M.J."/>
        </authorList>
    </citation>
    <scope>NUCLEOTIDE SEQUENCE</scope>
    <source>
        <strain evidence="4">14700</strain>
    </source>
</reference>
<evidence type="ECO:0000256" key="2">
    <source>
        <dbReference type="ARBA" id="ARBA00008520"/>
    </source>
</evidence>
<dbReference type="PANTHER" id="PTHR43649:SF12">
    <property type="entry name" value="DIACETYLCHITOBIOSE BINDING PROTEIN DASA"/>
    <property type="match status" value="1"/>
</dbReference>
<protein>
    <submittedName>
        <fullName evidence="4">Extracellular solute-binding protein</fullName>
    </submittedName>
</protein>
<evidence type="ECO:0000256" key="3">
    <source>
        <dbReference type="SAM" id="SignalP"/>
    </source>
</evidence>
<evidence type="ECO:0000256" key="1">
    <source>
        <dbReference type="ARBA" id="ARBA00004418"/>
    </source>
</evidence>
<evidence type="ECO:0000313" key="4">
    <source>
        <dbReference type="EMBL" id="MBO8469289.1"/>
    </source>
</evidence>
<feature type="chain" id="PRO_5038428293" evidence="3">
    <location>
        <begin position="21"/>
        <end position="430"/>
    </location>
</feature>
<accession>A0A9D9IB12</accession>
<dbReference type="Proteomes" id="UP000810292">
    <property type="component" value="Unassembled WGS sequence"/>
</dbReference>
<keyword evidence="3" id="KW-0732">Signal</keyword>
<dbReference type="AlphaFoldDB" id="A0A9D9IB12"/>
<evidence type="ECO:0000313" key="5">
    <source>
        <dbReference type="Proteomes" id="UP000810292"/>
    </source>
</evidence>
<dbReference type="PANTHER" id="PTHR43649">
    <property type="entry name" value="ARABINOSE-BINDING PROTEIN-RELATED"/>
    <property type="match status" value="1"/>
</dbReference>
<gene>
    <name evidence="4" type="ORF">IAA72_05850</name>
</gene>
<comment type="caution">
    <text evidence="4">The sequence shown here is derived from an EMBL/GenBank/DDBJ whole genome shotgun (WGS) entry which is preliminary data.</text>
</comment>
<sequence>MKKALTVFAVVLLSAAFLFAGGNAESDDGQISIIMMDSYAAEDPHGQYVYEYAEKFMEEHPNVTIEIQAVASNDIYTRLAAMATSPDELPTMFFTSADQIPTLYDLGLTEDLNNYMTDEDKALWTDGVIESGIINGDLTYIPVSLQPTDIIYRIDRFEEAGLEIPTTWDEFIECAKALTKDTDGDGVVDQWGFGMVGSNDSSGQSRFMSYLWSNGYECAYEEDGEWKTDIAATPEFIDVFSKWTSMNADGLVPIGITEVNYSTAANYFAMGYTSMFLTGPNALGVAYSSNPDLRGKLGSFKIPGEYSGTMLGAEGYAISSYASDAEKQAAYEFIKFFATADTEYKFWQSSGKIPAVKAGQSVEFITGEDYEGFLQQIADGCRPTLTFPGIAGLKGALGDAYSAVFSGEMTNEQAVDSLVADLAELMEDYN</sequence>
<comment type="subcellular location">
    <subcellularLocation>
        <location evidence="1">Periplasm</location>
    </subcellularLocation>
</comment>
<dbReference type="InterPro" id="IPR006059">
    <property type="entry name" value="SBP"/>
</dbReference>
<dbReference type="Gene3D" id="3.40.190.10">
    <property type="entry name" value="Periplasmic binding protein-like II"/>
    <property type="match status" value="1"/>
</dbReference>
<dbReference type="Pfam" id="PF01547">
    <property type="entry name" value="SBP_bac_1"/>
    <property type="match status" value="1"/>
</dbReference>
<dbReference type="EMBL" id="JADIMF010000090">
    <property type="protein sequence ID" value="MBO8469289.1"/>
    <property type="molecule type" value="Genomic_DNA"/>
</dbReference>
<dbReference type="GO" id="GO:0042597">
    <property type="term" value="C:periplasmic space"/>
    <property type="evidence" value="ECO:0007669"/>
    <property type="project" value="UniProtKB-SubCell"/>
</dbReference>